<reference evidence="1 2" key="1">
    <citation type="submission" date="2021-06" db="EMBL/GenBank/DDBJ databases">
        <title>Caerostris darwini draft genome.</title>
        <authorList>
            <person name="Kono N."/>
            <person name="Arakawa K."/>
        </authorList>
    </citation>
    <scope>NUCLEOTIDE SEQUENCE [LARGE SCALE GENOMIC DNA]</scope>
</reference>
<protein>
    <submittedName>
        <fullName evidence="1">Uncharacterized protein</fullName>
    </submittedName>
</protein>
<evidence type="ECO:0000313" key="1">
    <source>
        <dbReference type="EMBL" id="GIX96393.1"/>
    </source>
</evidence>
<organism evidence="1 2">
    <name type="scientific">Caerostris darwini</name>
    <dbReference type="NCBI Taxonomy" id="1538125"/>
    <lineage>
        <taxon>Eukaryota</taxon>
        <taxon>Metazoa</taxon>
        <taxon>Ecdysozoa</taxon>
        <taxon>Arthropoda</taxon>
        <taxon>Chelicerata</taxon>
        <taxon>Arachnida</taxon>
        <taxon>Araneae</taxon>
        <taxon>Araneomorphae</taxon>
        <taxon>Entelegynae</taxon>
        <taxon>Araneoidea</taxon>
        <taxon>Araneidae</taxon>
        <taxon>Caerostris</taxon>
    </lineage>
</organism>
<comment type="caution">
    <text evidence="1">The sequence shown here is derived from an EMBL/GenBank/DDBJ whole genome shotgun (WGS) entry which is preliminary data.</text>
</comment>
<dbReference type="EMBL" id="BPLQ01002906">
    <property type="protein sequence ID" value="GIX96393.1"/>
    <property type="molecule type" value="Genomic_DNA"/>
</dbReference>
<name>A0AAV4PJS8_9ARAC</name>
<gene>
    <name evidence="1" type="ORF">CDAR_369031</name>
</gene>
<evidence type="ECO:0000313" key="2">
    <source>
        <dbReference type="Proteomes" id="UP001054837"/>
    </source>
</evidence>
<keyword evidence="2" id="KW-1185">Reference proteome</keyword>
<dbReference type="Proteomes" id="UP001054837">
    <property type="component" value="Unassembled WGS sequence"/>
</dbReference>
<dbReference type="AlphaFoldDB" id="A0AAV4PJS8"/>
<sequence>MNRFQYLPSKTIVLFSTQTSKKKVHPLDSPEVVRWAKETRRVLRGNKERQIKPKRVFCLFSFSISDAIDLRPKCFYGASAGGEKCAERFIYGIIYSEWEF</sequence>
<proteinExistence type="predicted"/>
<accession>A0AAV4PJS8</accession>